<keyword evidence="1" id="KW-0812">Transmembrane</keyword>
<keyword evidence="1" id="KW-0472">Membrane</keyword>
<name>A0A2U1JTQ9_9FLAO</name>
<reference evidence="2 3" key="1">
    <citation type="submission" date="2018-04" db="EMBL/GenBank/DDBJ databases">
        <title>Flavobacterium sp. nov., isolated from glacier ice.</title>
        <authorList>
            <person name="Liu Q."/>
            <person name="Xin Y.-H."/>
        </authorList>
    </citation>
    <scope>NUCLEOTIDE SEQUENCE [LARGE SCALE GENOMIC DNA]</scope>
    <source>
        <strain evidence="2 3">LB2P30</strain>
    </source>
</reference>
<dbReference type="OrthoDB" id="9923511at2"/>
<accession>A0A2U1JTQ9</accession>
<dbReference type="AlphaFoldDB" id="A0A2U1JTQ9"/>
<sequence length="108" mass="12016">MLILLSILILFIPFWFQIIVGNKSLNNSISISFVIVCVISLILQVLITLFSFFLAIKSIVGSGNKCATGAVGIFAFSFLITLLMLFAMVVQFVKKKLRDRSVNLDEPE</sequence>
<dbReference type="Proteomes" id="UP000245618">
    <property type="component" value="Unassembled WGS sequence"/>
</dbReference>
<organism evidence="2 3">
    <name type="scientific">Flavobacterium laiguense</name>
    <dbReference type="NCBI Taxonomy" id="2169409"/>
    <lineage>
        <taxon>Bacteria</taxon>
        <taxon>Pseudomonadati</taxon>
        <taxon>Bacteroidota</taxon>
        <taxon>Flavobacteriia</taxon>
        <taxon>Flavobacteriales</taxon>
        <taxon>Flavobacteriaceae</taxon>
        <taxon>Flavobacterium</taxon>
    </lineage>
</organism>
<keyword evidence="1" id="KW-1133">Transmembrane helix</keyword>
<gene>
    <name evidence="2" type="ORF">DB891_11355</name>
</gene>
<evidence type="ECO:0000313" key="3">
    <source>
        <dbReference type="Proteomes" id="UP000245618"/>
    </source>
</evidence>
<dbReference type="EMBL" id="QCZH01000012">
    <property type="protein sequence ID" value="PWA08597.1"/>
    <property type="molecule type" value="Genomic_DNA"/>
</dbReference>
<comment type="caution">
    <text evidence="2">The sequence shown here is derived from an EMBL/GenBank/DDBJ whole genome shotgun (WGS) entry which is preliminary data.</text>
</comment>
<evidence type="ECO:0000256" key="1">
    <source>
        <dbReference type="SAM" id="Phobius"/>
    </source>
</evidence>
<keyword evidence="3" id="KW-1185">Reference proteome</keyword>
<evidence type="ECO:0000313" key="2">
    <source>
        <dbReference type="EMBL" id="PWA08597.1"/>
    </source>
</evidence>
<feature type="transmembrane region" description="Helical" evidence="1">
    <location>
        <begin position="32"/>
        <end position="56"/>
    </location>
</feature>
<feature type="transmembrane region" description="Helical" evidence="1">
    <location>
        <begin position="68"/>
        <end position="93"/>
    </location>
</feature>
<dbReference type="RefSeq" id="WP_116763608.1">
    <property type="nucleotide sequence ID" value="NZ_QCZH01000012.1"/>
</dbReference>
<proteinExistence type="predicted"/>
<protein>
    <submittedName>
        <fullName evidence="2">Uncharacterized protein</fullName>
    </submittedName>
</protein>